<dbReference type="InterPro" id="IPR014456">
    <property type="entry name" value="UCP010244_IM"/>
</dbReference>
<name>A0A327JI42_9HYPH</name>
<dbReference type="EMBL" id="NPEV01000036">
    <property type="protein sequence ID" value="RAI26067.1"/>
    <property type="molecule type" value="Genomic_DNA"/>
</dbReference>
<dbReference type="AlphaFoldDB" id="A0A327JI42"/>
<sequence>MIRALLFAVGGVMLAGIIHIVSVLQVPAFAPQDTWSRIADIAPLDRFLRIRADTDDDAVHIPMLDPMMEHAVCRYSLEAGAVRMRATLPDTYWSVALYNRRGENIFSINDRAVATKDLDMLVLTPDQLAIIRENPPEELQDILIIETDDMQGFALLHVFNGDTTLTPEIHAGLDAARCEIRPF</sequence>
<accession>A0A327JI42</accession>
<dbReference type="Pfam" id="PF06863">
    <property type="entry name" value="DUF1254"/>
    <property type="match status" value="1"/>
</dbReference>
<dbReference type="PIRSF" id="PIRSF010244">
    <property type="entry name" value="UCP010244_imp"/>
    <property type="match status" value="1"/>
</dbReference>
<reference evidence="2 3" key="1">
    <citation type="submission" date="2017-07" db="EMBL/GenBank/DDBJ databases">
        <title>Draft Genome Sequences of Select Purple Nonsulfur Bacteria.</title>
        <authorList>
            <person name="Lasarre B."/>
            <person name="Mckinlay J.B."/>
        </authorList>
    </citation>
    <scope>NUCLEOTIDE SEQUENCE [LARGE SCALE GENOMIC DNA]</scope>
    <source>
        <strain evidence="2 3">DSM 11290</strain>
    </source>
</reference>
<gene>
    <name evidence="2" type="ORF">CH339_15500</name>
</gene>
<dbReference type="InterPro" id="IPR010679">
    <property type="entry name" value="DUF1254"/>
</dbReference>
<evidence type="ECO:0000313" key="2">
    <source>
        <dbReference type="EMBL" id="RAI26067.1"/>
    </source>
</evidence>
<dbReference type="Proteomes" id="UP000249299">
    <property type="component" value="Unassembled WGS sequence"/>
</dbReference>
<evidence type="ECO:0000313" key="3">
    <source>
        <dbReference type="Proteomes" id="UP000249299"/>
    </source>
</evidence>
<proteinExistence type="predicted"/>
<feature type="domain" description="DUF1254" evidence="1">
    <location>
        <begin position="72"/>
        <end position="172"/>
    </location>
</feature>
<evidence type="ECO:0000259" key="1">
    <source>
        <dbReference type="Pfam" id="PF06863"/>
    </source>
</evidence>
<protein>
    <recommendedName>
        <fullName evidence="1">DUF1254 domain-containing protein</fullName>
    </recommendedName>
</protein>
<keyword evidence="3" id="KW-1185">Reference proteome</keyword>
<comment type="caution">
    <text evidence="2">The sequence shown here is derived from an EMBL/GenBank/DDBJ whole genome shotgun (WGS) entry which is preliminary data.</text>
</comment>
<organism evidence="2 3">
    <name type="scientific">Rhodobium orientis</name>
    <dbReference type="NCBI Taxonomy" id="34017"/>
    <lineage>
        <taxon>Bacteria</taxon>
        <taxon>Pseudomonadati</taxon>
        <taxon>Pseudomonadota</taxon>
        <taxon>Alphaproteobacteria</taxon>
        <taxon>Hyphomicrobiales</taxon>
        <taxon>Rhodobiaceae</taxon>
        <taxon>Rhodobium</taxon>
    </lineage>
</organism>
<dbReference type="OrthoDB" id="1346484at2"/>
<dbReference type="RefSeq" id="WP_111435290.1">
    <property type="nucleotide sequence ID" value="NZ_JACIGG010000011.1"/>
</dbReference>